<dbReference type="EMBL" id="KZ269979">
    <property type="protein sequence ID" value="OZC11768.1"/>
    <property type="molecule type" value="Genomic_DNA"/>
</dbReference>
<evidence type="ECO:0000313" key="1">
    <source>
        <dbReference type="EMBL" id="OZC11768.1"/>
    </source>
</evidence>
<dbReference type="Proteomes" id="UP000242913">
    <property type="component" value="Unassembled WGS sequence"/>
</dbReference>
<dbReference type="WBParaSite" id="OFLC_0000725701-mRNA-1">
    <property type="protein sequence ID" value="OFLC_0000725701-mRNA-1"/>
    <property type="gene ID" value="OFLC_0000725701"/>
</dbReference>
<organism evidence="3">
    <name type="scientific">Onchocerca flexuosa</name>
    <dbReference type="NCBI Taxonomy" id="387005"/>
    <lineage>
        <taxon>Eukaryota</taxon>
        <taxon>Metazoa</taxon>
        <taxon>Ecdysozoa</taxon>
        <taxon>Nematoda</taxon>
        <taxon>Chromadorea</taxon>
        <taxon>Rhabditida</taxon>
        <taxon>Spirurina</taxon>
        <taxon>Spiruromorpha</taxon>
        <taxon>Filarioidea</taxon>
        <taxon>Onchocercidae</taxon>
        <taxon>Onchocerca</taxon>
    </lineage>
</organism>
<accession>A0A183HIE6</accession>
<reference evidence="3" key="2">
    <citation type="submission" date="2016-06" db="UniProtKB">
        <authorList>
            <consortium name="WormBaseParasite"/>
        </authorList>
    </citation>
    <scope>IDENTIFICATION</scope>
</reference>
<evidence type="ECO:0000313" key="3">
    <source>
        <dbReference type="WBParaSite" id="OFLC_0000725701-mRNA-1"/>
    </source>
</evidence>
<reference evidence="1 2" key="1">
    <citation type="submission" date="2015-12" db="EMBL/GenBank/DDBJ databases">
        <title>Draft genome of the nematode, Onchocerca flexuosa.</title>
        <authorList>
            <person name="Mitreva M."/>
        </authorList>
    </citation>
    <scope>NUCLEOTIDE SEQUENCE [LARGE SCALE GENOMIC DNA]</scope>
    <source>
        <strain evidence="1">Red Deer</strain>
    </source>
</reference>
<gene>
    <name evidence="1" type="ORF">X798_00948</name>
</gene>
<protein>
    <submittedName>
        <fullName evidence="1 3">Uncharacterized protein</fullName>
    </submittedName>
</protein>
<keyword evidence="2" id="KW-1185">Reference proteome</keyword>
<name>A0A183HIE6_9BILA</name>
<sequence>MENFSSAQTSQLIMSSGKVLRFLLAIYIEILISPSITEILLQPSQEFDSVVNDVPTTTIGNTINTTTIINEIQTTPDIHLLDADSDDDATILKDFLYTNKSMDSSSTLSTIILKSSESKISNRISSKGAFFCRYHTIPYKTAKIRMYSNIARVDENK</sequence>
<evidence type="ECO:0000313" key="2">
    <source>
        <dbReference type="Proteomes" id="UP000242913"/>
    </source>
</evidence>
<dbReference type="OrthoDB" id="10585953at2759"/>
<proteinExistence type="predicted"/>
<dbReference type="AlphaFoldDB" id="A0A183HIE6"/>